<organism evidence="1 2">
    <name type="scientific">Verruconis gallopava</name>
    <dbReference type="NCBI Taxonomy" id="253628"/>
    <lineage>
        <taxon>Eukaryota</taxon>
        <taxon>Fungi</taxon>
        <taxon>Dikarya</taxon>
        <taxon>Ascomycota</taxon>
        <taxon>Pezizomycotina</taxon>
        <taxon>Dothideomycetes</taxon>
        <taxon>Pleosporomycetidae</taxon>
        <taxon>Venturiales</taxon>
        <taxon>Sympoventuriaceae</taxon>
        <taxon>Verruconis</taxon>
    </lineage>
</organism>
<dbReference type="Proteomes" id="UP000053259">
    <property type="component" value="Unassembled WGS sequence"/>
</dbReference>
<dbReference type="GeneID" id="27317023"/>
<protein>
    <submittedName>
        <fullName evidence="1">Uncharacterized protein</fullName>
    </submittedName>
</protein>
<dbReference type="InParanoid" id="A0A0D1ZXU2"/>
<dbReference type="HOGENOM" id="CLU_1918690_0_0_1"/>
<dbReference type="AlphaFoldDB" id="A0A0D1ZXU2"/>
<keyword evidence="2" id="KW-1185">Reference proteome</keyword>
<name>A0A0D1ZXU2_9PEZI</name>
<dbReference type="RefSeq" id="XP_016209152.1">
    <property type="nucleotide sequence ID" value="XM_016363041.1"/>
</dbReference>
<proteinExistence type="predicted"/>
<dbReference type="VEuPathDB" id="FungiDB:PV09_09050"/>
<sequence>MVFSFQLDGLPEPGAWHYPLGKQCLTTVRQELRPGTLDRPATGVVLGRECLVGPPGALRQPASTDDQPDLRLPTLSRARIVARNKERRAGSDSGSKWPRLTIAGCGDQKPIKFCRSSKDAVDGLAPLRVVEA</sequence>
<dbReference type="EMBL" id="KN847580">
    <property type="protein sequence ID" value="KIV99282.1"/>
    <property type="molecule type" value="Genomic_DNA"/>
</dbReference>
<reference evidence="1 2" key="1">
    <citation type="submission" date="2015-01" db="EMBL/GenBank/DDBJ databases">
        <title>The Genome Sequence of Ochroconis gallopava CBS43764.</title>
        <authorList>
            <consortium name="The Broad Institute Genomics Platform"/>
            <person name="Cuomo C."/>
            <person name="de Hoog S."/>
            <person name="Gorbushina A."/>
            <person name="Stielow B."/>
            <person name="Teixiera M."/>
            <person name="Abouelleil A."/>
            <person name="Chapman S.B."/>
            <person name="Priest M."/>
            <person name="Young S.K."/>
            <person name="Wortman J."/>
            <person name="Nusbaum C."/>
            <person name="Birren B."/>
        </authorList>
    </citation>
    <scope>NUCLEOTIDE SEQUENCE [LARGE SCALE GENOMIC DNA]</scope>
    <source>
        <strain evidence="1 2">CBS 43764</strain>
    </source>
</reference>
<accession>A0A0D1ZXU2</accession>
<evidence type="ECO:0000313" key="1">
    <source>
        <dbReference type="EMBL" id="KIV99282.1"/>
    </source>
</evidence>
<evidence type="ECO:0000313" key="2">
    <source>
        <dbReference type="Proteomes" id="UP000053259"/>
    </source>
</evidence>
<gene>
    <name evidence="1" type="ORF">PV09_09050</name>
</gene>